<proteinExistence type="inferred from homology"/>
<dbReference type="EnsemblPlants" id="LPERR02G11390.1">
    <property type="protein sequence ID" value="LPERR02G11390.1"/>
    <property type="gene ID" value="LPERR02G11390"/>
</dbReference>
<keyword evidence="3" id="KW-0677">Repeat</keyword>
<dbReference type="InterPro" id="IPR027417">
    <property type="entry name" value="P-loop_NTPase"/>
</dbReference>
<dbReference type="Pfam" id="PF23559">
    <property type="entry name" value="WHD_DRP"/>
    <property type="match status" value="1"/>
</dbReference>
<feature type="domain" description="NB-ARC" evidence="7">
    <location>
        <begin position="234"/>
        <end position="306"/>
    </location>
</feature>
<dbReference type="SUPFAM" id="SSF52540">
    <property type="entry name" value="P-loop containing nucleoside triphosphate hydrolases"/>
    <property type="match status" value="1"/>
</dbReference>
<dbReference type="PRINTS" id="PR00364">
    <property type="entry name" value="DISEASERSIST"/>
</dbReference>
<evidence type="ECO:0000256" key="2">
    <source>
        <dbReference type="ARBA" id="ARBA00022614"/>
    </source>
</evidence>
<dbReference type="Pfam" id="PF25019">
    <property type="entry name" value="LRR_R13L1-DRL21"/>
    <property type="match status" value="1"/>
</dbReference>
<dbReference type="InterPro" id="IPR058922">
    <property type="entry name" value="WHD_DRP"/>
</dbReference>
<dbReference type="STRING" id="77586.A0A0D9VF74"/>
<dbReference type="Gramene" id="LPERR02G11390.1">
    <property type="protein sequence ID" value="LPERR02G11390.1"/>
    <property type="gene ID" value="LPERR02G11390"/>
</dbReference>
<reference evidence="12" key="2">
    <citation type="submission" date="2013-12" db="EMBL/GenBank/DDBJ databases">
        <authorList>
            <person name="Yu Y."/>
            <person name="Lee S."/>
            <person name="de Baynast K."/>
            <person name="Wissotski M."/>
            <person name="Liu L."/>
            <person name="Talag J."/>
            <person name="Goicoechea J."/>
            <person name="Angelova A."/>
            <person name="Jetty R."/>
            <person name="Kudrna D."/>
            <person name="Golser W."/>
            <person name="Rivera L."/>
            <person name="Zhang J."/>
            <person name="Wing R."/>
        </authorList>
    </citation>
    <scope>NUCLEOTIDE SEQUENCE</scope>
</reference>
<feature type="domain" description="Disease resistance N-terminal" evidence="8">
    <location>
        <begin position="96"/>
        <end position="180"/>
    </location>
</feature>
<dbReference type="PANTHER" id="PTHR36766">
    <property type="entry name" value="PLANT BROAD-SPECTRUM MILDEW RESISTANCE PROTEIN RPW8"/>
    <property type="match status" value="1"/>
</dbReference>
<keyword evidence="2" id="KW-0433">Leucine-rich repeat</keyword>
<keyword evidence="6" id="KW-0067">ATP-binding</keyword>
<dbReference type="Proteomes" id="UP000032180">
    <property type="component" value="Chromosome 2"/>
</dbReference>
<evidence type="ECO:0000256" key="5">
    <source>
        <dbReference type="ARBA" id="ARBA00022821"/>
    </source>
</evidence>
<dbReference type="Gene3D" id="3.80.10.10">
    <property type="entry name" value="Ribonuclease Inhibitor"/>
    <property type="match status" value="2"/>
</dbReference>
<dbReference type="InterPro" id="IPR056789">
    <property type="entry name" value="LRR_R13L1-DRL21"/>
</dbReference>
<evidence type="ECO:0000256" key="6">
    <source>
        <dbReference type="ARBA" id="ARBA00022840"/>
    </source>
</evidence>
<dbReference type="GO" id="GO:0002758">
    <property type="term" value="P:innate immune response-activating signaling pathway"/>
    <property type="evidence" value="ECO:0007669"/>
    <property type="project" value="UniProtKB-ARBA"/>
</dbReference>
<reference evidence="11" key="3">
    <citation type="submission" date="2015-04" db="UniProtKB">
        <authorList>
            <consortium name="EnsemblPlants"/>
        </authorList>
    </citation>
    <scope>IDENTIFICATION</scope>
</reference>
<evidence type="ECO:0000313" key="12">
    <source>
        <dbReference type="Proteomes" id="UP000032180"/>
    </source>
</evidence>
<dbReference type="Gene3D" id="1.10.8.430">
    <property type="entry name" value="Helical domain of apoptotic protease-activating factors"/>
    <property type="match status" value="1"/>
</dbReference>
<dbReference type="FunFam" id="1.10.10.10:FF:000322">
    <property type="entry name" value="Probable disease resistance protein At1g63360"/>
    <property type="match status" value="1"/>
</dbReference>
<feature type="domain" description="R13L1/DRL21-like LRR repeat region" evidence="10">
    <location>
        <begin position="681"/>
        <end position="806"/>
    </location>
</feature>
<dbReference type="InterPro" id="IPR042197">
    <property type="entry name" value="Apaf_helical"/>
</dbReference>
<dbReference type="AlphaFoldDB" id="A0A0D9VF74"/>
<reference evidence="11 12" key="1">
    <citation type="submission" date="2012-08" db="EMBL/GenBank/DDBJ databases">
        <title>Oryza genome evolution.</title>
        <authorList>
            <person name="Wing R.A."/>
        </authorList>
    </citation>
    <scope>NUCLEOTIDE SEQUENCE</scope>
</reference>
<evidence type="ECO:0000259" key="10">
    <source>
        <dbReference type="Pfam" id="PF25019"/>
    </source>
</evidence>
<accession>A0A0D9VF74</accession>
<evidence type="ECO:0000259" key="8">
    <source>
        <dbReference type="Pfam" id="PF18052"/>
    </source>
</evidence>
<dbReference type="Pfam" id="PF18052">
    <property type="entry name" value="Rx_N"/>
    <property type="match status" value="1"/>
</dbReference>
<organism evidence="11 12">
    <name type="scientific">Leersia perrieri</name>
    <dbReference type="NCBI Taxonomy" id="77586"/>
    <lineage>
        <taxon>Eukaryota</taxon>
        <taxon>Viridiplantae</taxon>
        <taxon>Streptophyta</taxon>
        <taxon>Embryophyta</taxon>
        <taxon>Tracheophyta</taxon>
        <taxon>Spermatophyta</taxon>
        <taxon>Magnoliopsida</taxon>
        <taxon>Liliopsida</taxon>
        <taxon>Poales</taxon>
        <taxon>Poaceae</taxon>
        <taxon>BOP clade</taxon>
        <taxon>Oryzoideae</taxon>
        <taxon>Oryzeae</taxon>
        <taxon>Oryzinae</taxon>
        <taxon>Leersia</taxon>
    </lineage>
</organism>
<keyword evidence="12" id="KW-1185">Reference proteome</keyword>
<protein>
    <recommendedName>
        <fullName evidence="13">NB-ARC domain-containing protein</fullName>
    </recommendedName>
</protein>
<dbReference type="Pfam" id="PF00931">
    <property type="entry name" value="NB-ARC"/>
    <property type="match status" value="1"/>
</dbReference>
<evidence type="ECO:0008006" key="13">
    <source>
        <dbReference type="Google" id="ProtNLM"/>
    </source>
</evidence>
<evidence type="ECO:0000256" key="3">
    <source>
        <dbReference type="ARBA" id="ARBA00022737"/>
    </source>
</evidence>
<feature type="domain" description="Disease resistance protein winged helix" evidence="9">
    <location>
        <begin position="416"/>
        <end position="498"/>
    </location>
</feature>
<dbReference type="PANTHER" id="PTHR36766:SF55">
    <property type="entry name" value="OS11G0492900 PROTEIN"/>
    <property type="match status" value="1"/>
</dbReference>
<dbReference type="eggNOG" id="KOG4658">
    <property type="taxonomic scope" value="Eukaryota"/>
</dbReference>
<sequence length="1206" mass="136935">MWYRSSPSLAFTDGGEAVRTDLLAVAVETEEKTPSAELRGRDMGLRLRRLGDPHGCGLAERHRVRRTQMFSINLTLQSTAARRRRAMAEMVISPLISLLKEKVSSYLLDQYKVMQGMEDQWDILARRLPAILDVIEDAEKGASRPGVVAWLEALKNVSYEAIDVFDEFNYEALRRDTKKKGHHNFGMDVTRNTIVFRYIMSKKLRKVVQTMDVLVKEMNDFGFTRRQQVRPLMQWRQTDSIMVDSDKDIDLQKELSGERYLIVLDDVWNRDADKWGKLLTCLKHCGRGSTVLTTTRDVEVARVMTMGVRGGAYNLEKLGNEYMKEIIQSRAFTVQKPNSDELDDIVDKIVDRCVGSPLAAKAFGSLLSTKTSMQEWKDILAKSKICNEKTDILPILKLSYDDLPPHMKQCFAFCAVFPKDHSINVENLIQLWMAHDFIPAQEEDNPDMVGKEIFNDLVWRSFFQDVEQAPPGISLYGERKKFRYSLVCKIHDLMHDVALAVMGKECATIVNMLDMKSLLNPTRHLFISYRAIGTRLDGLLKKQSPTLRTLLYSRRNIYGSVRQLSKINSLRAMQLCLLKKFPIRPRHLQHIRYLDFSSNLWIKELPQEICVLYNLLTMDVSDCISLRRLPNDMKYMKSLRHIYTSGLNSLECMPPDIGQLTSLQTLTFFVVGSSSRCSNVAELQNIDIGGELELTGLENVTEEHAKAASLGTKEKLTHLSLEWNSGGLEELVQDCHAKVLDALKPHGGLEMLRIVNYKGSGAPTWMKELSLFQQHLTELHLVGCTLCTEFPEFSHLRSLQVLHLIKLDKLQIMCTKMEFMEFPALKKLQEMGGSTRESREEIDIRNCPKLTSLPGAPKIKVVKLEEDVAQLSHSLITSTRYMLSLSTLKLSVRDRETTLKLDQNHELSISVIEITGCCFFFPSSPSQNMVRVWKWFGQLQILKISRCDALIYWPEEEFLSLISLKELTIAGYSNIVGCAHVNGVATRARDQLLPQLKKLEIDVCENLTELFILSPSITYINIDCCHKFQFVWRAEDTESISVQEEHGNDLTPTIGNASKSATVSQGLIYFSLSGASLHIREFGSTRGGAYRGNTPALEHIGLLTCKRLTSLPGNLGTYSALRRAHVEYCPNINMKPLYKHLPQRRESLEYCCNFFPRPSPTAGGYVGCLQRLSYVALHRCQIARDAAATAAAATTTKAYAHEHEDR</sequence>
<keyword evidence="5" id="KW-0611">Plant defense</keyword>
<dbReference type="Gene3D" id="1.10.10.10">
    <property type="entry name" value="Winged helix-like DNA-binding domain superfamily/Winged helix DNA-binding domain"/>
    <property type="match status" value="1"/>
</dbReference>
<dbReference type="GO" id="GO:0005524">
    <property type="term" value="F:ATP binding"/>
    <property type="evidence" value="ECO:0007669"/>
    <property type="project" value="UniProtKB-KW"/>
</dbReference>
<dbReference type="InterPro" id="IPR041118">
    <property type="entry name" value="Rx_N"/>
</dbReference>
<dbReference type="InterPro" id="IPR032675">
    <property type="entry name" value="LRR_dom_sf"/>
</dbReference>
<name>A0A0D9VF74_9ORYZ</name>
<dbReference type="InterPro" id="IPR036388">
    <property type="entry name" value="WH-like_DNA-bd_sf"/>
</dbReference>
<dbReference type="InterPro" id="IPR002182">
    <property type="entry name" value="NB-ARC"/>
</dbReference>
<keyword evidence="4" id="KW-0547">Nucleotide-binding</keyword>
<dbReference type="GO" id="GO:0043531">
    <property type="term" value="F:ADP binding"/>
    <property type="evidence" value="ECO:0007669"/>
    <property type="project" value="InterPro"/>
</dbReference>
<evidence type="ECO:0000259" key="9">
    <source>
        <dbReference type="Pfam" id="PF23559"/>
    </source>
</evidence>
<dbReference type="GO" id="GO:0042742">
    <property type="term" value="P:defense response to bacterium"/>
    <property type="evidence" value="ECO:0007669"/>
    <property type="project" value="UniProtKB-ARBA"/>
</dbReference>
<comment type="similarity">
    <text evidence="1">Belongs to the disease resistance NB-LRR family.</text>
</comment>
<evidence type="ECO:0000313" key="11">
    <source>
        <dbReference type="EnsemblPlants" id="LPERR02G11390.1"/>
    </source>
</evidence>
<dbReference type="Gene3D" id="1.20.5.4130">
    <property type="match status" value="1"/>
</dbReference>
<evidence type="ECO:0000256" key="4">
    <source>
        <dbReference type="ARBA" id="ARBA00022741"/>
    </source>
</evidence>
<evidence type="ECO:0000259" key="7">
    <source>
        <dbReference type="Pfam" id="PF00931"/>
    </source>
</evidence>
<evidence type="ECO:0000256" key="1">
    <source>
        <dbReference type="ARBA" id="ARBA00008894"/>
    </source>
</evidence>
<dbReference type="GO" id="GO:0009626">
    <property type="term" value="P:plant-type hypersensitive response"/>
    <property type="evidence" value="ECO:0007669"/>
    <property type="project" value="UniProtKB-ARBA"/>
</dbReference>
<dbReference type="SUPFAM" id="SSF52058">
    <property type="entry name" value="L domain-like"/>
    <property type="match status" value="2"/>
</dbReference>